<dbReference type="Gene3D" id="2.20.25.10">
    <property type="match status" value="1"/>
</dbReference>
<dbReference type="InterPro" id="IPR036102">
    <property type="entry name" value="OsmC/Ohrsf"/>
</dbReference>
<proteinExistence type="inferred from homology"/>
<dbReference type="EMBL" id="VNHS01000011">
    <property type="protein sequence ID" value="TYP70541.1"/>
    <property type="molecule type" value="Genomic_DNA"/>
</dbReference>
<name>A0A5S5BTN4_9BACL</name>
<comment type="similarity">
    <text evidence="1">Belongs to the OsmC/Ohr family.</text>
</comment>
<gene>
    <name evidence="2" type="ORF">BCM02_11146</name>
</gene>
<evidence type="ECO:0000256" key="1">
    <source>
        <dbReference type="ARBA" id="ARBA00007378"/>
    </source>
</evidence>
<dbReference type="InterPro" id="IPR015946">
    <property type="entry name" value="KH_dom-like_a/b"/>
</dbReference>
<comment type="caution">
    <text evidence="2">The sequence shown here is derived from an EMBL/GenBank/DDBJ whole genome shotgun (WGS) entry which is preliminary data.</text>
</comment>
<dbReference type="Gene3D" id="3.30.300.20">
    <property type="match status" value="1"/>
</dbReference>
<sequence>MLLKTVYTAHVTSHGGREGFVRSDDGQLNVKLGMPQEGAQNGTNPEQLFAAGYGACFHSALKMIARGKGIEAADSQVTAHVALNKDERHTYKLSVVLEIAIPSLDETQARELAEAAHQMCPYSNATRGNIDVELRIAQASEQPQR</sequence>
<evidence type="ECO:0000313" key="2">
    <source>
        <dbReference type="EMBL" id="TYP70541.1"/>
    </source>
</evidence>
<dbReference type="InterPro" id="IPR003718">
    <property type="entry name" value="OsmC/Ohr_fam"/>
</dbReference>
<dbReference type="GO" id="GO:0006979">
    <property type="term" value="P:response to oxidative stress"/>
    <property type="evidence" value="ECO:0007669"/>
    <property type="project" value="InterPro"/>
</dbReference>
<organism evidence="2 3">
    <name type="scientific">Paenibacillus methanolicus</name>
    <dbReference type="NCBI Taxonomy" id="582686"/>
    <lineage>
        <taxon>Bacteria</taxon>
        <taxon>Bacillati</taxon>
        <taxon>Bacillota</taxon>
        <taxon>Bacilli</taxon>
        <taxon>Bacillales</taxon>
        <taxon>Paenibacillaceae</taxon>
        <taxon>Paenibacillus</taxon>
    </lineage>
</organism>
<dbReference type="OrthoDB" id="9797508at2"/>
<dbReference type="NCBIfam" id="TIGR03561">
    <property type="entry name" value="organ_hyd_perox"/>
    <property type="match status" value="1"/>
</dbReference>
<evidence type="ECO:0000313" key="3">
    <source>
        <dbReference type="Proteomes" id="UP000323257"/>
    </source>
</evidence>
<dbReference type="Proteomes" id="UP000323257">
    <property type="component" value="Unassembled WGS sequence"/>
</dbReference>
<accession>A0A5S5BTN4</accession>
<reference evidence="2 3" key="1">
    <citation type="submission" date="2019-07" db="EMBL/GenBank/DDBJ databases">
        <title>Genomic Encyclopedia of Type Strains, Phase III (KMG-III): the genomes of soil and plant-associated and newly described type strains.</title>
        <authorList>
            <person name="Whitman W."/>
        </authorList>
    </citation>
    <scope>NUCLEOTIDE SEQUENCE [LARGE SCALE GENOMIC DNA]</scope>
    <source>
        <strain evidence="2 3">BL24</strain>
    </source>
</reference>
<dbReference type="SUPFAM" id="SSF82784">
    <property type="entry name" value="OsmC-like"/>
    <property type="match status" value="1"/>
</dbReference>
<dbReference type="InterPro" id="IPR019953">
    <property type="entry name" value="OHR"/>
</dbReference>
<dbReference type="PANTHER" id="PTHR33797">
    <property type="entry name" value="ORGANIC HYDROPEROXIDE RESISTANCE PROTEIN-LIKE"/>
    <property type="match status" value="1"/>
</dbReference>
<keyword evidence="3" id="KW-1185">Reference proteome</keyword>
<protein>
    <submittedName>
        <fullName evidence="2">Ohr subfamily peroxiredoxin</fullName>
    </submittedName>
</protein>
<dbReference type="PANTHER" id="PTHR33797:SF2">
    <property type="entry name" value="ORGANIC HYDROPEROXIDE RESISTANCE PROTEIN-LIKE"/>
    <property type="match status" value="1"/>
</dbReference>
<dbReference type="AlphaFoldDB" id="A0A5S5BTN4"/>
<dbReference type="Pfam" id="PF02566">
    <property type="entry name" value="OsmC"/>
    <property type="match status" value="1"/>
</dbReference>